<evidence type="ECO:0000313" key="2">
    <source>
        <dbReference type="EMBL" id="GBF32360.1"/>
    </source>
</evidence>
<evidence type="ECO:0000313" key="3">
    <source>
        <dbReference type="Proteomes" id="UP000239549"/>
    </source>
</evidence>
<organism evidence="2 3">
    <name type="scientific">Desulfocucumis palustris</name>
    <dbReference type="NCBI Taxonomy" id="1898651"/>
    <lineage>
        <taxon>Bacteria</taxon>
        <taxon>Bacillati</taxon>
        <taxon>Bacillota</taxon>
        <taxon>Clostridia</taxon>
        <taxon>Eubacteriales</taxon>
        <taxon>Desulfocucumaceae</taxon>
        <taxon>Desulfocucumis</taxon>
    </lineage>
</organism>
<feature type="region of interest" description="Disordered" evidence="1">
    <location>
        <begin position="1"/>
        <end position="50"/>
    </location>
</feature>
<comment type="caution">
    <text evidence="2">The sequence shown here is derived from an EMBL/GenBank/DDBJ whole genome shotgun (WGS) entry which is preliminary data.</text>
</comment>
<reference evidence="3" key="1">
    <citation type="submission" date="2018-02" db="EMBL/GenBank/DDBJ databases">
        <title>Genome sequence of Desulfocucumis palustris strain NAW-5.</title>
        <authorList>
            <person name="Watanabe M."/>
            <person name="Kojima H."/>
            <person name="Fukui M."/>
        </authorList>
    </citation>
    <scope>NUCLEOTIDE SEQUENCE [LARGE SCALE GENOMIC DNA]</scope>
    <source>
        <strain evidence="3">NAW-5</strain>
    </source>
</reference>
<name>A0A2L2X8M6_9FIRM</name>
<dbReference type="EMBL" id="BFAV01000028">
    <property type="protein sequence ID" value="GBF32360.1"/>
    <property type="molecule type" value="Genomic_DNA"/>
</dbReference>
<gene>
    <name evidence="2" type="ORF">DCCM_0554</name>
</gene>
<keyword evidence="3" id="KW-1185">Reference proteome</keyword>
<sequence>MVLQTASGPDCRVSGNARDKSAREARPAGRERPYHLVQETSSSVNSIFSL</sequence>
<evidence type="ECO:0000256" key="1">
    <source>
        <dbReference type="SAM" id="MobiDB-lite"/>
    </source>
</evidence>
<protein>
    <submittedName>
        <fullName evidence="2">Uncharacterized protein</fullName>
    </submittedName>
</protein>
<dbReference type="Proteomes" id="UP000239549">
    <property type="component" value="Unassembled WGS sequence"/>
</dbReference>
<feature type="compositionally biased region" description="Basic and acidic residues" evidence="1">
    <location>
        <begin position="17"/>
        <end position="34"/>
    </location>
</feature>
<proteinExistence type="predicted"/>
<dbReference type="AlphaFoldDB" id="A0A2L2X8M6"/>
<accession>A0A2L2X8M6</accession>
<feature type="compositionally biased region" description="Polar residues" evidence="1">
    <location>
        <begin position="38"/>
        <end position="50"/>
    </location>
</feature>